<dbReference type="Proteomes" id="UP000236291">
    <property type="component" value="Unassembled WGS sequence"/>
</dbReference>
<reference evidence="2 3" key="2">
    <citation type="journal article" date="2017" name="Front. Plant Sci.">
        <title>Gene Classification and Mining of Molecular Markers Useful in Red Clover (Trifolium pratense) Breeding.</title>
        <authorList>
            <person name="Istvanek J."/>
            <person name="Dluhosova J."/>
            <person name="Dluhos P."/>
            <person name="Patkova L."/>
            <person name="Nedelnik J."/>
            <person name="Repkova J."/>
        </authorList>
    </citation>
    <scope>NUCLEOTIDE SEQUENCE [LARGE SCALE GENOMIC DNA]</scope>
    <source>
        <strain evidence="3">cv. Tatra</strain>
        <tissue evidence="2">Young leaves</tissue>
    </source>
</reference>
<comment type="caution">
    <text evidence="2">The sequence shown here is derived from an EMBL/GenBank/DDBJ whole genome shotgun (WGS) entry which is preliminary data.</text>
</comment>
<feature type="non-terminal residue" evidence="2">
    <location>
        <position position="76"/>
    </location>
</feature>
<evidence type="ECO:0000313" key="3">
    <source>
        <dbReference type="Proteomes" id="UP000236291"/>
    </source>
</evidence>
<reference evidence="2 3" key="1">
    <citation type="journal article" date="2014" name="Am. J. Bot.">
        <title>Genome assembly and annotation for red clover (Trifolium pratense; Fabaceae).</title>
        <authorList>
            <person name="Istvanek J."/>
            <person name="Jaros M."/>
            <person name="Krenek A."/>
            <person name="Repkova J."/>
        </authorList>
    </citation>
    <scope>NUCLEOTIDE SEQUENCE [LARGE SCALE GENOMIC DNA]</scope>
    <source>
        <strain evidence="3">cv. Tatra</strain>
        <tissue evidence="2">Young leaves</tissue>
    </source>
</reference>
<dbReference type="EMBL" id="ASHM01219649">
    <property type="protein sequence ID" value="PNX67960.1"/>
    <property type="molecule type" value="Genomic_DNA"/>
</dbReference>
<evidence type="ECO:0000313" key="2">
    <source>
        <dbReference type="EMBL" id="PNX67960.1"/>
    </source>
</evidence>
<feature type="non-terminal residue" evidence="2">
    <location>
        <position position="1"/>
    </location>
</feature>
<feature type="compositionally biased region" description="Polar residues" evidence="1">
    <location>
        <begin position="26"/>
        <end position="39"/>
    </location>
</feature>
<sequence length="76" mass="7661">AETLGLKDPVVSEKLGKTAPNPPTAVDTNIGASTETNETVAAESLKKTTPETHVALNVATHGAAPNVVPDVTTSLA</sequence>
<feature type="region of interest" description="Disordered" evidence="1">
    <location>
        <begin position="1"/>
        <end position="42"/>
    </location>
</feature>
<accession>A0A2K3KNV2</accession>
<proteinExistence type="predicted"/>
<organism evidence="2 3">
    <name type="scientific">Trifolium pratense</name>
    <name type="common">Red clover</name>
    <dbReference type="NCBI Taxonomy" id="57577"/>
    <lineage>
        <taxon>Eukaryota</taxon>
        <taxon>Viridiplantae</taxon>
        <taxon>Streptophyta</taxon>
        <taxon>Embryophyta</taxon>
        <taxon>Tracheophyta</taxon>
        <taxon>Spermatophyta</taxon>
        <taxon>Magnoliopsida</taxon>
        <taxon>eudicotyledons</taxon>
        <taxon>Gunneridae</taxon>
        <taxon>Pentapetalae</taxon>
        <taxon>rosids</taxon>
        <taxon>fabids</taxon>
        <taxon>Fabales</taxon>
        <taxon>Fabaceae</taxon>
        <taxon>Papilionoideae</taxon>
        <taxon>50 kb inversion clade</taxon>
        <taxon>NPAAA clade</taxon>
        <taxon>Hologalegina</taxon>
        <taxon>IRL clade</taxon>
        <taxon>Trifolieae</taxon>
        <taxon>Trifolium</taxon>
    </lineage>
</organism>
<evidence type="ECO:0000256" key="1">
    <source>
        <dbReference type="SAM" id="MobiDB-lite"/>
    </source>
</evidence>
<name>A0A2K3KNV2_TRIPR</name>
<dbReference type="AlphaFoldDB" id="A0A2K3KNV2"/>
<protein>
    <submittedName>
        <fullName evidence="2">Uncharacterized protein</fullName>
    </submittedName>
</protein>
<gene>
    <name evidence="2" type="ORF">L195_g063761</name>
</gene>